<dbReference type="Pfam" id="PF00743">
    <property type="entry name" value="FMO-like"/>
    <property type="match status" value="1"/>
</dbReference>
<name>A0A087TA85_STEMI</name>
<dbReference type="STRING" id="407821.A0A087TA85"/>
<proteinExistence type="predicted"/>
<dbReference type="EMBL" id="KK114255">
    <property type="protein sequence ID" value="KFM62024.1"/>
    <property type="molecule type" value="Genomic_DNA"/>
</dbReference>
<evidence type="ECO:0000313" key="4">
    <source>
        <dbReference type="EMBL" id="KFM62024.1"/>
    </source>
</evidence>
<keyword evidence="4" id="KW-0503">Monooxygenase</keyword>
<dbReference type="InterPro" id="IPR050346">
    <property type="entry name" value="FMO-like"/>
</dbReference>
<dbReference type="OrthoDB" id="6435753at2759"/>
<dbReference type="GO" id="GO:0050660">
    <property type="term" value="F:flavin adenine dinucleotide binding"/>
    <property type="evidence" value="ECO:0007669"/>
    <property type="project" value="InterPro"/>
</dbReference>
<gene>
    <name evidence="4" type="ORF">X975_16214</name>
</gene>
<keyword evidence="1" id="KW-0285">Flavoprotein</keyword>
<feature type="non-terminal residue" evidence="4">
    <location>
        <position position="102"/>
    </location>
</feature>
<protein>
    <submittedName>
        <fullName evidence="4">Dimethylaniline monooxygenase [N-oxide-forming] 5</fullName>
    </submittedName>
</protein>
<sequence>MLKDIERKHRKNVKRFAPSDRMTLRVDWMQYLDDIASKIEVKPSLLQLCFTDIRLFWKLYWGPCVPYQYRLRGPHLWVGARDAIMTSKKRIMYPLRPDVKNR</sequence>
<evidence type="ECO:0000256" key="3">
    <source>
        <dbReference type="ARBA" id="ARBA00023002"/>
    </source>
</evidence>
<evidence type="ECO:0000313" key="5">
    <source>
        <dbReference type="Proteomes" id="UP000054359"/>
    </source>
</evidence>
<keyword evidence="2" id="KW-0274">FAD</keyword>
<evidence type="ECO:0000256" key="1">
    <source>
        <dbReference type="ARBA" id="ARBA00022630"/>
    </source>
</evidence>
<dbReference type="OMA" id="MADITWR"/>
<dbReference type="GO" id="GO:0004499">
    <property type="term" value="F:N,N-dimethylaniline monooxygenase activity"/>
    <property type="evidence" value="ECO:0007669"/>
    <property type="project" value="InterPro"/>
</dbReference>
<dbReference type="Proteomes" id="UP000054359">
    <property type="component" value="Unassembled WGS sequence"/>
</dbReference>
<dbReference type="PANTHER" id="PTHR23023">
    <property type="entry name" value="DIMETHYLANILINE MONOOXYGENASE"/>
    <property type="match status" value="1"/>
</dbReference>
<reference evidence="4 5" key="1">
    <citation type="submission" date="2013-11" db="EMBL/GenBank/DDBJ databases">
        <title>Genome sequencing of Stegodyphus mimosarum.</title>
        <authorList>
            <person name="Bechsgaard J."/>
        </authorList>
    </citation>
    <scope>NUCLEOTIDE SEQUENCE [LARGE SCALE GENOMIC DNA]</scope>
</reference>
<dbReference type="AlphaFoldDB" id="A0A087TA85"/>
<dbReference type="GO" id="GO:0050661">
    <property type="term" value="F:NADP binding"/>
    <property type="evidence" value="ECO:0007669"/>
    <property type="project" value="InterPro"/>
</dbReference>
<organism evidence="4 5">
    <name type="scientific">Stegodyphus mimosarum</name>
    <name type="common">African social velvet spider</name>
    <dbReference type="NCBI Taxonomy" id="407821"/>
    <lineage>
        <taxon>Eukaryota</taxon>
        <taxon>Metazoa</taxon>
        <taxon>Ecdysozoa</taxon>
        <taxon>Arthropoda</taxon>
        <taxon>Chelicerata</taxon>
        <taxon>Arachnida</taxon>
        <taxon>Araneae</taxon>
        <taxon>Araneomorphae</taxon>
        <taxon>Entelegynae</taxon>
        <taxon>Eresoidea</taxon>
        <taxon>Eresidae</taxon>
        <taxon>Stegodyphus</taxon>
    </lineage>
</organism>
<evidence type="ECO:0000256" key="2">
    <source>
        <dbReference type="ARBA" id="ARBA00022827"/>
    </source>
</evidence>
<keyword evidence="3" id="KW-0560">Oxidoreductase</keyword>
<accession>A0A087TA85</accession>
<keyword evidence="5" id="KW-1185">Reference proteome</keyword>
<dbReference type="InterPro" id="IPR020946">
    <property type="entry name" value="Flavin_mOase-like"/>
</dbReference>